<accession>A0ACC4BL18</accession>
<dbReference type="Proteomes" id="UP000309997">
    <property type="component" value="Unassembled WGS sequence"/>
</dbReference>
<organism evidence="1 2">
    <name type="scientific">Populus alba</name>
    <name type="common">White poplar</name>
    <dbReference type="NCBI Taxonomy" id="43335"/>
    <lineage>
        <taxon>Eukaryota</taxon>
        <taxon>Viridiplantae</taxon>
        <taxon>Streptophyta</taxon>
        <taxon>Embryophyta</taxon>
        <taxon>Tracheophyta</taxon>
        <taxon>Spermatophyta</taxon>
        <taxon>Magnoliopsida</taxon>
        <taxon>eudicotyledons</taxon>
        <taxon>Gunneridae</taxon>
        <taxon>Pentapetalae</taxon>
        <taxon>rosids</taxon>
        <taxon>fabids</taxon>
        <taxon>Malpighiales</taxon>
        <taxon>Salicaceae</taxon>
        <taxon>Saliceae</taxon>
        <taxon>Populus</taxon>
    </lineage>
</organism>
<sequence length="943" mass="103661">MPFCLHNYRFFVKLNSNRTLPCPIRHARFTSLTVQSRATISSEPAMASNSVRVAAAQMTSINDLAANFATCSRLVKEAVAEGAKLVCFPESFSFIADKDGESVNIAEPLDGPIMQQYCSLARESGIWLSLGGFQERGSDDAHLRNTHVIIDDCGSIRSSYSKIHLFDVDVPGGRVYKESSFTEPGKDIVSVDSPVGRLGLSVCYDLRFPELYQQLRFQHKAQILLVPSAFTKITGQAHWEILLRARAIETQCYVIAAAQAGKHNDKRESYGDTLIIDPWGTVVGRLPDRISTGIAVADIDFSLIDSVRAKIPIAKELVFRTDRSGYLLGRDKLAFPRAKIVIPDDVSFKSNLFSKGFRFRKNTETEIHSTGLSLLFSDAFAVCSSPCATFSSNIPVMDGGEDSQESPSVYAAAASSSDNAEPSASQTGAQCNSLEKRKQNANEIEVDESCTSKKRPHNSFIEYYLSKGLDGERENGGKKKLKAPKNVAKQWKSLPEEEKRPFQDAVKDAWKNHVKERGERPEAPKKAYLDSRCSLRKFAAVVKMFDQDQIQAVNALGLAGLLHIKKQKRKFQVIEDLAARFDIQSCELEVHGGRLKLTPGGVEWLLGLPSSGLSVEQFIGNDEDARMTYNLGSDRIHAGQLGDSLASIPASPEFQAKFLLYAISTVIRPSTSVYVSPSCFGILKNLSIVCALNWAKYALEGLVSGIKKYSETDFVPSKAKRLTGCLLILEIFYLEHVNVGQIKLPRASGLAPRICDWDEDAKSLVFEKVYKLGGMDSDKVELVTRGVSAMASHSVTVAKNKELAELRKDMVMFYMEKMSADMARFKETVLSAIAGQQVCLLEPSEYIQPSHPNDDSRGADQEDATEVPTEAIPEQTVQTLPGQTPADEHLHKDKLGAVMCSGQPRLGALKDSVDSHVKGNIVSHGAGEKTVLTFDLSVGRIDC</sequence>
<evidence type="ECO:0000313" key="1">
    <source>
        <dbReference type="EMBL" id="KAL3579254.1"/>
    </source>
</evidence>
<gene>
    <name evidence="1" type="ORF">D5086_020758</name>
</gene>
<evidence type="ECO:0000313" key="2">
    <source>
        <dbReference type="Proteomes" id="UP000309997"/>
    </source>
</evidence>
<proteinExistence type="predicted"/>
<name>A0ACC4BL18_POPAL</name>
<protein>
    <submittedName>
        <fullName evidence="1">Uncharacterized protein</fullName>
    </submittedName>
</protein>
<comment type="caution">
    <text evidence="1">The sequence shown here is derived from an EMBL/GenBank/DDBJ whole genome shotgun (WGS) entry which is preliminary data.</text>
</comment>
<keyword evidence="2" id="KW-1185">Reference proteome</keyword>
<dbReference type="EMBL" id="RCHU02000010">
    <property type="protein sequence ID" value="KAL3579254.1"/>
    <property type="molecule type" value="Genomic_DNA"/>
</dbReference>
<reference evidence="1 2" key="1">
    <citation type="journal article" date="2024" name="Plant Biotechnol. J.">
        <title>Genome and CRISPR/Cas9 system of a widespread forest tree (Populus alba) in the world.</title>
        <authorList>
            <person name="Liu Y.J."/>
            <person name="Jiang P.F."/>
            <person name="Han X.M."/>
            <person name="Li X.Y."/>
            <person name="Wang H.M."/>
            <person name="Wang Y.J."/>
            <person name="Wang X.X."/>
            <person name="Zeng Q.Y."/>
        </authorList>
    </citation>
    <scope>NUCLEOTIDE SEQUENCE [LARGE SCALE GENOMIC DNA]</scope>
    <source>
        <strain evidence="2">cv. PAL-ZL1</strain>
    </source>
</reference>